<keyword evidence="5" id="KW-1185">Reference proteome</keyword>
<dbReference type="OrthoDB" id="2017544at2759"/>
<gene>
    <name evidence="4" type="ORF">PHPALM_1557</name>
</gene>
<sequence length="295" mass="32414">MRYVVGTELWSVKFVAGKAGGGDDSAICSSLFHLYRGYGQTMSPEFAGNLTLFFKGLKRDVARRNHNAGVKLTPKQSSLWHVDVPERSMLIHSSQNLRQENRQLSSRSSVGTRIPRYSQVAIALYLQKRTATNAKLAREIMVISKMKELLEGISERILLEKGLQTLSLRAPTGGRTMWCRLVAAVNKAKAANMPKDKIEAAIKRGVEGKDGNNAEAVLYEASGPAGSALMIETLTDNKRRTAPALRHILGKHNGALGTNGSVAWMFERKGYLEIELPSSDGDKPEMDEDAVMEIA</sequence>
<comment type="similarity">
    <text evidence="1">Belongs to the TACO1 family.</text>
</comment>
<feature type="region of interest" description="Disordered" evidence="2">
    <location>
        <begin position="276"/>
        <end position="295"/>
    </location>
</feature>
<dbReference type="PANTHER" id="PTHR12532">
    <property type="entry name" value="TRANSLATIONAL ACTIVATOR OF CYTOCHROME C OXIDASE 1"/>
    <property type="match status" value="1"/>
</dbReference>
<organism evidence="4 5">
    <name type="scientific">Phytophthora palmivora</name>
    <dbReference type="NCBI Taxonomy" id="4796"/>
    <lineage>
        <taxon>Eukaryota</taxon>
        <taxon>Sar</taxon>
        <taxon>Stramenopiles</taxon>
        <taxon>Oomycota</taxon>
        <taxon>Peronosporomycetes</taxon>
        <taxon>Peronosporales</taxon>
        <taxon>Peronosporaceae</taxon>
        <taxon>Phytophthora</taxon>
    </lineage>
</organism>
<evidence type="ECO:0000256" key="2">
    <source>
        <dbReference type="SAM" id="MobiDB-lite"/>
    </source>
</evidence>
<dbReference type="Proteomes" id="UP000237271">
    <property type="component" value="Unassembled WGS sequence"/>
</dbReference>
<dbReference type="InterPro" id="IPR048300">
    <property type="entry name" value="TACO1_YebC-like_2nd/3rd_dom"/>
</dbReference>
<proteinExistence type="inferred from homology"/>
<evidence type="ECO:0000256" key="1">
    <source>
        <dbReference type="ARBA" id="ARBA00008724"/>
    </source>
</evidence>
<dbReference type="AlphaFoldDB" id="A0A2P4YS18"/>
<dbReference type="EMBL" id="NCKW01000379">
    <property type="protein sequence ID" value="POM80582.1"/>
    <property type="molecule type" value="Genomic_DNA"/>
</dbReference>
<reference evidence="4 5" key="1">
    <citation type="journal article" date="2017" name="Genome Biol. Evol.">
        <title>Phytophthora megakarya and P. palmivora, closely related causal agents of cacao black pod rot, underwent increases in genome sizes and gene numbers by different mechanisms.</title>
        <authorList>
            <person name="Ali S.S."/>
            <person name="Shao J."/>
            <person name="Lary D.J."/>
            <person name="Kronmiller B."/>
            <person name="Shen D."/>
            <person name="Strem M.D."/>
            <person name="Amoako-Attah I."/>
            <person name="Akrofi A.Y."/>
            <person name="Begoude B.A."/>
            <person name="Ten Hoopen G.M."/>
            <person name="Coulibaly K."/>
            <person name="Kebe B.I."/>
            <person name="Melnick R.L."/>
            <person name="Guiltinan M.J."/>
            <person name="Tyler B.M."/>
            <person name="Meinhardt L.W."/>
            <person name="Bailey B.A."/>
        </authorList>
    </citation>
    <scope>NUCLEOTIDE SEQUENCE [LARGE SCALE GENOMIC DNA]</scope>
    <source>
        <strain evidence="5">sbr112.9</strain>
    </source>
</reference>
<dbReference type="PANTHER" id="PTHR12532:SF0">
    <property type="entry name" value="TRANSLATIONAL ACTIVATOR OF CYTOCHROME C OXIDASE 1"/>
    <property type="match status" value="1"/>
</dbReference>
<dbReference type="InterPro" id="IPR029072">
    <property type="entry name" value="YebC-like"/>
</dbReference>
<dbReference type="InterPro" id="IPR026564">
    <property type="entry name" value="Transcrip_reg_TACO1-like_dom3"/>
</dbReference>
<dbReference type="InterPro" id="IPR002876">
    <property type="entry name" value="Transcrip_reg_TACO1-like"/>
</dbReference>
<evidence type="ECO:0000313" key="4">
    <source>
        <dbReference type="EMBL" id="POM80582.1"/>
    </source>
</evidence>
<evidence type="ECO:0000313" key="5">
    <source>
        <dbReference type="Proteomes" id="UP000237271"/>
    </source>
</evidence>
<protein>
    <recommendedName>
        <fullName evidence="3">TACO1/YebC-like second and third domain-containing protein</fullName>
    </recommendedName>
</protein>
<accession>A0A2P4YS18</accession>
<dbReference type="Gene3D" id="3.30.70.980">
    <property type="match status" value="2"/>
</dbReference>
<dbReference type="Gene3D" id="1.10.10.200">
    <property type="match status" value="1"/>
</dbReference>
<dbReference type="Pfam" id="PF01709">
    <property type="entry name" value="Transcrip_reg"/>
    <property type="match status" value="1"/>
</dbReference>
<dbReference type="SUPFAM" id="SSF75625">
    <property type="entry name" value="YebC-like"/>
    <property type="match status" value="1"/>
</dbReference>
<comment type="caution">
    <text evidence="4">The sequence shown here is derived from an EMBL/GenBank/DDBJ whole genome shotgun (WGS) entry which is preliminary data.</text>
</comment>
<dbReference type="InterPro" id="IPR017856">
    <property type="entry name" value="Integrase-like_N"/>
</dbReference>
<feature type="compositionally biased region" description="Acidic residues" evidence="2">
    <location>
        <begin position="285"/>
        <end position="295"/>
    </location>
</feature>
<name>A0A2P4YS18_9STRA</name>
<feature type="non-terminal residue" evidence="4">
    <location>
        <position position="295"/>
    </location>
</feature>
<dbReference type="GO" id="GO:0005737">
    <property type="term" value="C:cytoplasm"/>
    <property type="evidence" value="ECO:0007669"/>
    <property type="project" value="UniProtKB-ARBA"/>
</dbReference>
<feature type="domain" description="TACO1/YebC-like second and third" evidence="3">
    <location>
        <begin position="215"/>
        <end position="295"/>
    </location>
</feature>
<evidence type="ECO:0000259" key="3">
    <source>
        <dbReference type="Pfam" id="PF01709"/>
    </source>
</evidence>